<dbReference type="EMBL" id="CAADFR010000050">
    <property type="protein sequence ID" value="VFK39947.1"/>
    <property type="molecule type" value="Genomic_DNA"/>
</dbReference>
<gene>
    <name evidence="3" type="ORF">BECKSD772D_GA0070982_105310</name>
    <name evidence="2" type="ORF">BECKSD772E_GA0070983_10528</name>
    <name evidence="1" type="ORF">BECKSD772F_GA0070984_10509</name>
</gene>
<evidence type="ECO:0000313" key="2">
    <source>
        <dbReference type="EMBL" id="VFK45366.1"/>
    </source>
</evidence>
<dbReference type="EMBL" id="CAADHB010000053">
    <property type="protein sequence ID" value="VFK79530.1"/>
    <property type="molecule type" value="Genomic_DNA"/>
</dbReference>
<dbReference type="SUPFAM" id="SSF56317">
    <property type="entry name" value="Carbon-nitrogen hydrolase"/>
    <property type="match status" value="1"/>
</dbReference>
<evidence type="ECO:0000313" key="1">
    <source>
        <dbReference type="EMBL" id="VFK39947.1"/>
    </source>
</evidence>
<dbReference type="Gene3D" id="3.60.110.10">
    <property type="entry name" value="Carbon-nitrogen hydrolase"/>
    <property type="match status" value="1"/>
</dbReference>
<evidence type="ECO:0008006" key="4">
    <source>
        <dbReference type="Google" id="ProtNLM"/>
    </source>
</evidence>
<name>A0A451BMN0_9GAMM</name>
<dbReference type="AlphaFoldDB" id="A0A451BMN0"/>
<accession>A0A451BMN0</accession>
<proteinExistence type="predicted"/>
<reference evidence="3" key="1">
    <citation type="submission" date="2019-02" db="EMBL/GenBank/DDBJ databases">
        <authorList>
            <person name="Gruber-Vodicka R. H."/>
            <person name="Seah K. B. B."/>
        </authorList>
    </citation>
    <scope>NUCLEOTIDE SEQUENCE</scope>
    <source>
        <strain evidence="3">BECK_S127</strain>
        <strain evidence="2">BECK_S1320</strain>
        <strain evidence="1">BECK_S1321</strain>
    </source>
</reference>
<dbReference type="EMBL" id="CAADFU010000052">
    <property type="protein sequence ID" value="VFK45366.1"/>
    <property type="molecule type" value="Genomic_DNA"/>
</dbReference>
<evidence type="ECO:0000313" key="3">
    <source>
        <dbReference type="EMBL" id="VFK79530.1"/>
    </source>
</evidence>
<sequence length="255" mass="28781">MEIPKWIDDCCNSGIALPDCDVLVLLELSVSDEAAEVLTTWYKALDPDLSPYLVIAGSGHMEDEKGRLMNRSFVLYPGKGPTTPEIAHLKVVPFEYGKCSMEAIERRGGTEEDPLIVLESPWGRISVLICKDVIANSVRGNDLIRSLVTAQVEHLFIPSYDQKDYGDFQDVATDLVRNYPCAFYLVDGGEKEFLTEKQTDSSFSPPWIVTIPGFKGSLPTEDGRCNAIREWLKCERELQEEYGTLRIEMHRQQKK</sequence>
<dbReference type="InterPro" id="IPR036526">
    <property type="entry name" value="C-N_Hydrolase_sf"/>
</dbReference>
<organism evidence="3">
    <name type="scientific">Candidatus Kentrum sp. SD</name>
    <dbReference type="NCBI Taxonomy" id="2126332"/>
    <lineage>
        <taxon>Bacteria</taxon>
        <taxon>Pseudomonadati</taxon>
        <taxon>Pseudomonadota</taxon>
        <taxon>Gammaproteobacteria</taxon>
        <taxon>Candidatus Kentrum</taxon>
    </lineage>
</organism>
<protein>
    <recommendedName>
        <fullName evidence="4">Carbon-nitrogen hydrolase</fullName>
    </recommendedName>
</protein>